<evidence type="ECO:0000313" key="2">
    <source>
        <dbReference type="EMBL" id="KDR71344.1"/>
    </source>
</evidence>
<dbReference type="HOGENOM" id="CLU_1277696_0_0_1"/>
<protein>
    <submittedName>
        <fullName evidence="2">Uncharacterized protein</fullName>
    </submittedName>
</protein>
<organism evidence="2 3">
    <name type="scientific">Galerina marginata (strain CBS 339.88)</name>
    <dbReference type="NCBI Taxonomy" id="685588"/>
    <lineage>
        <taxon>Eukaryota</taxon>
        <taxon>Fungi</taxon>
        <taxon>Dikarya</taxon>
        <taxon>Basidiomycota</taxon>
        <taxon>Agaricomycotina</taxon>
        <taxon>Agaricomycetes</taxon>
        <taxon>Agaricomycetidae</taxon>
        <taxon>Agaricales</taxon>
        <taxon>Agaricineae</taxon>
        <taxon>Strophariaceae</taxon>
        <taxon>Galerina</taxon>
    </lineage>
</organism>
<accession>A0A067SUG4</accession>
<dbReference type="EMBL" id="KL142393">
    <property type="protein sequence ID" value="KDR71344.1"/>
    <property type="molecule type" value="Genomic_DNA"/>
</dbReference>
<proteinExistence type="predicted"/>
<dbReference type="AlphaFoldDB" id="A0A067SUG4"/>
<feature type="region of interest" description="Disordered" evidence="1">
    <location>
        <begin position="173"/>
        <end position="192"/>
    </location>
</feature>
<evidence type="ECO:0000256" key="1">
    <source>
        <dbReference type="SAM" id="MobiDB-lite"/>
    </source>
</evidence>
<sequence>MQDHTDICAFDPPSTDTNPFPQLMNPTSVLLGAAQGHHYLQVFAHSKGMKSSHHIQLPSRTTTFAQSVTLDLQVLTLHQRLFGQPQKLGPSRCCTTMTFSFLLRYPRLHQRPRARTSFFPARCRWQVVGHQNWPNWECRSRWRAYWSLVAESVLVDVRAEGPVYGPGLCAHKGPRKRRRLGPELRSPEQPARSGAWILEERFSRLRNEYPALRPPG</sequence>
<reference evidence="3" key="1">
    <citation type="journal article" date="2014" name="Proc. Natl. Acad. Sci. U.S.A.">
        <title>Extensive sampling of basidiomycete genomes demonstrates inadequacy of the white-rot/brown-rot paradigm for wood decay fungi.</title>
        <authorList>
            <person name="Riley R."/>
            <person name="Salamov A.A."/>
            <person name="Brown D.W."/>
            <person name="Nagy L.G."/>
            <person name="Floudas D."/>
            <person name="Held B.W."/>
            <person name="Levasseur A."/>
            <person name="Lombard V."/>
            <person name="Morin E."/>
            <person name="Otillar R."/>
            <person name="Lindquist E.A."/>
            <person name="Sun H."/>
            <person name="LaButti K.M."/>
            <person name="Schmutz J."/>
            <person name="Jabbour D."/>
            <person name="Luo H."/>
            <person name="Baker S.E."/>
            <person name="Pisabarro A.G."/>
            <person name="Walton J.D."/>
            <person name="Blanchette R.A."/>
            <person name="Henrissat B."/>
            <person name="Martin F."/>
            <person name="Cullen D."/>
            <person name="Hibbett D.S."/>
            <person name="Grigoriev I.V."/>
        </authorList>
    </citation>
    <scope>NUCLEOTIDE SEQUENCE [LARGE SCALE GENOMIC DNA]</scope>
    <source>
        <strain evidence="3">CBS 339.88</strain>
    </source>
</reference>
<name>A0A067SUG4_GALM3</name>
<dbReference type="Proteomes" id="UP000027222">
    <property type="component" value="Unassembled WGS sequence"/>
</dbReference>
<evidence type="ECO:0000313" key="3">
    <source>
        <dbReference type="Proteomes" id="UP000027222"/>
    </source>
</evidence>
<gene>
    <name evidence="2" type="ORF">GALMADRAFT_799411</name>
</gene>
<keyword evidence="3" id="KW-1185">Reference proteome</keyword>